<proteinExistence type="predicted"/>
<reference evidence="1 2" key="1">
    <citation type="journal article" date="2022" name="DNA Res.">
        <title>Chromosomal-level genome assembly of the orchid tree Bauhinia variegata (Leguminosae; Cercidoideae) supports the allotetraploid origin hypothesis of Bauhinia.</title>
        <authorList>
            <person name="Zhong Y."/>
            <person name="Chen Y."/>
            <person name="Zheng D."/>
            <person name="Pang J."/>
            <person name="Liu Y."/>
            <person name="Luo S."/>
            <person name="Meng S."/>
            <person name="Qian L."/>
            <person name="Wei D."/>
            <person name="Dai S."/>
            <person name="Zhou R."/>
        </authorList>
    </citation>
    <scope>NUCLEOTIDE SEQUENCE [LARGE SCALE GENOMIC DNA]</scope>
    <source>
        <strain evidence="1">BV-YZ2020</strain>
    </source>
</reference>
<name>A0ACB9M286_BAUVA</name>
<keyword evidence="2" id="KW-1185">Reference proteome</keyword>
<dbReference type="Proteomes" id="UP000828941">
    <property type="component" value="Chromosome 10"/>
</dbReference>
<evidence type="ECO:0000313" key="2">
    <source>
        <dbReference type="Proteomes" id="UP000828941"/>
    </source>
</evidence>
<comment type="caution">
    <text evidence="1">The sequence shown here is derived from an EMBL/GenBank/DDBJ whole genome shotgun (WGS) entry which is preliminary data.</text>
</comment>
<accession>A0ACB9M286</accession>
<organism evidence="1 2">
    <name type="scientific">Bauhinia variegata</name>
    <name type="common">Purple orchid tree</name>
    <name type="synonym">Phanera variegata</name>
    <dbReference type="NCBI Taxonomy" id="167791"/>
    <lineage>
        <taxon>Eukaryota</taxon>
        <taxon>Viridiplantae</taxon>
        <taxon>Streptophyta</taxon>
        <taxon>Embryophyta</taxon>
        <taxon>Tracheophyta</taxon>
        <taxon>Spermatophyta</taxon>
        <taxon>Magnoliopsida</taxon>
        <taxon>eudicotyledons</taxon>
        <taxon>Gunneridae</taxon>
        <taxon>Pentapetalae</taxon>
        <taxon>rosids</taxon>
        <taxon>fabids</taxon>
        <taxon>Fabales</taxon>
        <taxon>Fabaceae</taxon>
        <taxon>Cercidoideae</taxon>
        <taxon>Cercideae</taxon>
        <taxon>Bauhiniinae</taxon>
        <taxon>Bauhinia</taxon>
    </lineage>
</organism>
<dbReference type="EMBL" id="CM039435">
    <property type="protein sequence ID" value="KAI4318083.1"/>
    <property type="molecule type" value="Genomic_DNA"/>
</dbReference>
<protein>
    <submittedName>
        <fullName evidence="1">Uncharacterized protein</fullName>
    </submittedName>
</protein>
<gene>
    <name evidence="1" type="ORF">L6164_025891</name>
</gene>
<sequence length="305" mass="33749">MEIAGAFGSLKAYHFQNDDTNGPCAFLEENGRIAASYGIPDHAKPFVRKPTQILKIKNVFTAEALSSLSDMEIEEVLEDVLRECARFGTIKSINVVKHSSEMNDTTKSEKFEVTKDMQSKGAPQDSECDNSKAESSFSEMTANHESKGTSKMEFRYDREEMKEDKVDKDSSVDVDKVGGESLASESGQGEEHVSDATFQDMGNRSIPSSTSQEAEHQNICKDQSEFPDDVVADSIGTEPVHIEKGIDEEDDISDHEFELGSVLVDYGRTEACCAAAHCLHGRLFDDITVTVEYVALNPYKARFKN</sequence>
<evidence type="ECO:0000313" key="1">
    <source>
        <dbReference type="EMBL" id="KAI4318083.1"/>
    </source>
</evidence>